<dbReference type="Gene3D" id="3.20.20.140">
    <property type="entry name" value="Metal-dependent hydrolases"/>
    <property type="match status" value="1"/>
</dbReference>
<dbReference type="CDD" id="cd01301">
    <property type="entry name" value="rDP_like"/>
    <property type="match status" value="1"/>
</dbReference>
<keyword evidence="1" id="KW-0224">Dipeptidase</keyword>
<dbReference type="PANTHER" id="PTHR10443">
    <property type="entry name" value="MICROSOMAL DIPEPTIDASE"/>
    <property type="match status" value="1"/>
</dbReference>
<dbReference type="SUPFAM" id="SSF51556">
    <property type="entry name" value="Metallo-dependent hydrolases"/>
    <property type="match status" value="1"/>
</dbReference>
<dbReference type="GO" id="GO:0016805">
    <property type="term" value="F:dipeptidase activity"/>
    <property type="evidence" value="ECO:0007669"/>
    <property type="project" value="UniProtKB-KW"/>
</dbReference>
<comment type="caution">
    <text evidence="1">The sequence shown here is derived from an EMBL/GenBank/DDBJ whole genome shotgun (WGS) entry which is preliminary data.</text>
</comment>
<organism evidence="1 2">
    <name type="scientific">Romboutsia sedimentorum</name>
    <dbReference type="NCBI Taxonomy" id="1368474"/>
    <lineage>
        <taxon>Bacteria</taxon>
        <taxon>Bacillati</taxon>
        <taxon>Bacillota</taxon>
        <taxon>Clostridia</taxon>
        <taxon>Peptostreptococcales</taxon>
        <taxon>Peptostreptococcaceae</taxon>
        <taxon>Romboutsia</taxon>
    </lineage>
</organism>
<accession>A0ABT7E4X2</accession>
<dbReference type="EMBL" id="JASKYM010000001">
    <property type="protein sequence ID" value="MDK2561975.1"/>
    <property type="molecule type" value="Genomic_DNA"/>
</dbReference>
<gene>
    <name evidence="1" type="ORF">QOZ84_00315</name>
</gene>
<keyword evidence="2" id="KW-1185">Reference proteome</keyword>
<dbReference type="PANTHER" id="PTHR10443:SF12">
    <property type="entry name" value="DIPEPTIDASE"/>
    <property type="match status" value="1"/>
</dbReference>
<evidence type="ECO:0000313" key="2">
    <source>
        <dbReference type="Proteomes" id="UP001301012"/>
    </source>
</evidence>
<proteinExistence type="predicted"/>
<name>A0ABT7E4X2_9FIRM</name>
<dbReference type="RefSeq" id="WP_284130967.1">
    <property type="nucleotide sequence ID" value="NZ_JASKYM010000001.1"/>
</dbReference>
<protein>
    <submittedName>
        <fullName evidence="1">Dipeptidase</fullName>
        <ecNumber evidence="1">3.4.13.19</ecNumber>
    </submittedName>
</protein>
<keyword evidence="1" id="KW-0378">Hydrolase</keyword>
<dbReference type="Proteomes" id="UP001301012">
    <property type="component" value="Unassembled WGS sequence"/>
</dbReference>
<dbReference type="Pfam" id="PF01244">
    <property type="entry name" value="Peptidase_M19"/>
    <property type="match status" value="1"/>
</dbReference>
<dbReference type="InterPro" id="IPR008257">
    <property type="entry name" value="Pept_M19"/>
</dbReference>
<keyword evidence="1" id="KW-0645">Protease</keyword>
<sequence length="312" mass="35523">MQLIDLHCDTIDLLMNKPKSNLYNNDFSIDIQKLQKANSIAQIFALYFDLNNYKKDPFNRFETMANKFFDELNNNKDKIALARNYEEILLNTKQNKVSAILSIEEGGALNGSIENLYKVYEKGVRLITLTWNYENEIGYSHNQKGCEINKLKPFGLEVVRYMNELGMLIDVSHLNDGGFYNIAKISKKPFIASHSNARSIKDVSRNLTDDMIKILANSGGVMGLNFCNFFLGNNDIPTVQDIVTHIKHIVNIGGIDIVSIGSDFDGISNKVEIENIGQIYKLQDVLYKNGFKEDDIEKIMYKNALRVIKDVL</sequence>
<dbReference type="InterPro" id="IPR032466">
    <property type="entry name" value="Metal_Hydrolase"/>
</dbReference>
<dbReference type="PROSITE" id="PS51365">
    <property type="entry name" value="RENAL_DIPEPTIDASE_2"/>
    <property type="match status" value="1"/>
</dbReference>
<dbReference type="EC" id="3.4.13.19" evidence="1"/>
<reference evidence="1 2" key="1">
    <citation type="submission" date="2023-05" db="EMBL/GenBank/DDBJ databases">
        <title>Rombocin, a short stable natural nisin variant, displays selective antimicrobial activity against Listeria monocytogenes and employs dual mode of action to kill target bacterial strains.</title>
        <authorList>
            <person name="Wambui J."/>
            <person name="Stephan R."/>
            <person name="Kuipers O.P."/>
        </authorList>
    </citation>
    <scope>NUCLEOTIDE SEQUENCE [LARGE SCALE GENOMIC DNA]</scope>
    <source>
        <strain evidence="1 2">RC002</strain>
    </source>
</reference>
<evidence type="ECO:0000313" key="1">
    <source>
        <dbReference type="EMBL" id="MDK2561975.1"/>
    </source>
</evidence>